<reference evidence="2 3" key="1">
    <citation type="submission" date="2017-04" db="EMBL/GenBank/DDBJ databases">
        <title>Draft genome sequence of Zooshikella ganghwensis VG4 isolated from Red Sea sediments.</title>
        <authorList>
            <person name="Rehman Z."/>
            <person name="Alam I."/>
            <person name="Kamau A."/>
            <person name="Bajic V."/>
            <person name="Leiknes T."/>
        </authorList>
    </citation>
    <scope>NUCLEOTIDE SEQUENCE [LARGE SCALE GENOMIC DNA]</scope>
    <source>
        <strain evidence="2 3">VG4</strain>
    </source>
</reference>
<evidence type="ECO:0000259" key="1">
    <source>
        <dbReference type="Pfam" id="PF00899"/>
    </source>
</evidence>
<dbReference type="EMBL" id="NDXW01000001">
    <property type="protein sequence ID" value="RDH44916.1"/>
    <property type="molecule type" value="Genomic_DNA"/>
</dbReference>
<keyword evidence="3" id="KW-1185">Reference proteome</keyword>
<gene>
    <name evidence="2" type="ORF">B9G39_16565</name>
</gene>
<dbReference type="Proteomes" id="UP000257039">
    <property type="component" value="Unassembled WGS sequence"/>
</dbReference>
<dbReference type="NCBIfam" id="NF006077">
    <property type="entry name" value="PRK08223.1"/>
    <property type="match status" value="1"/>
</dbReference>
<sequence>MDQNNSFDYHTAFSRNIGWVTLTEQSQLQQTKVAIAGMGGVGGSHLLTLTRLGIGHFNIADFDSFGLENFNRQAGARMETIGQAKAETLAGMALGINPELNIQVFNQGINENNLINFLADVDLYVDALDYFAFDIRQHVFAYCYQHNIPAITAAPLGIGTALLIFLPGKMSFADYFGLHECPKDEQALRFLIGLSPAMLQRHYLADPSRVDLQGQKGPSTVMACELCAGFAASQALKVLLKRGPLLCAPWGLHFDAYLNKLCKTWRPGGYKNPLQKFMFSLAKRLLAKNN</sequence>
<dbReference type="GO" id="GO:0061503">
    <property type="term" value="F:tRNA threonylcarbamoyladenosine dehydratase"/>
    <property type="evidence" value="ECO:0007669"/>
    <property type="project" value="TreeGrafter"/>
</dbReference>
<dbReference type="RefSeq" id="WP_094787969.1">
    <property type="nucleotide sequence ID" value="NZ_NDXW01000001.1"/>
</dbReference>
<feature type="domain" description="THIF-type NAD/FAD binding fold" evidence="1">
    <location>
        <begin position="14"/>
        <end position="260"/>
    </location>
</feature>
<dbReference type="PANTHER" id="PTHR43267:SF1">
    <property type="entry name" value="TRNA THREONYLCARBAMOYLADENOSINE DEHYDRATASE"/>
    <property type="match status" value="1"/>
</dbReference>
<dbReference type="InterPro" id="IPR035985">
    <property type="entry name" value="Ubiquitin-activating_enz"/>
</dbReference>
<dbReference type="CDD" id="cd01483">
    <property type="entry name" value="E1_enzyme_family"/>
    <property type="match status" value="1"/>
</dbReference>
<evidence type="ECO:0000313" key="2">
    <source>
        <dbReference type="EMBL" id="RDH44916.1"/>
    </source>
</evidence>
<proteinExistence type="predicted"/>
<dbReference type="InterPro" id="IPR000594">
    <property type="entry name" value="ThiF_NAD_FAD-bd"/>
</dbReference>
<keyword evidence="2" id="KW-0548">Nucleotidyltransferase</keyword>
<keyword evidence="2" id="KW-0808">Transferase</keyword>
<organism evidence="2 3">
    <name type="scientific">Zooshikella ganghwensis</name>
    <dbReference type="NCBI Taxonomy" id="202772"/>
    <lineage>
        <taxon>Bacteria</taxon>
        <taxon>Pseudomonadati</taxon>
        <taxon>Pseudomonadota</taxon>
        <taxon>Gammaproteobacteria</taxon>
        <taxon>Oceanospirillales</taxon>
        <taxon>Zooshikellaceae</taxon>
        <taxon>Zooshikella</taxon>
    </lineage>
</organism>
<comment type="caution">
    <text evidence="2">The sequence shown here is derived from an EMBL/GenBank/DDBJ whole genome shotgun (WGS) entry which is preliminary data.</text>
</comment>
<dbReference type="SUPFAM" id="SSF69572">
    <property type="entry name" value="Activating enzymes of the ubiquitin-like proteins"/>
    <property type="match status" value="1"/>
</dbReference>
<protein>
    <submittedName>
        <fullName evidence="2">ThiF family adenylyltransferase</fullName>
    </submittedName>
</protein>
<name>A0A4P9VPN5_9GAMM</name>
<dbReference type="GO" id="GO:0061504">
    <property type="term" value="P:cyclic threonylcarbamoyladenosine biosynthetic process"/>
    <property type="evidence" value="ECO:0007669"/>
    <property type="project" value="TreeGrafter"/>
</dbReference>
<dbReference type="Gene3D" id="3.40.50.720">
    <property type="entry name" value="NAD(P)-binding Rossmann-like Domain"/>
    <property type="match status" value="1"/>
</dbReference>
<dbReference type="Pfam" id="PF00899">
    <property type="entry name" value="ThiF"/>
    <property type="match status" value="1"/>
</dbReference>
<accession>A0A4P9VPN5</accession>
<dbReference type="PANTHER" id="PTHR43267">
    <property type="entry name" value="TRNA THREONYLCARBAMOYLADENOSINE DEHYDRATASE"/>
    <property type="match status" value="1"/>
</dbReference>
<dbReference type="InterPro" id="IPR045886">
    <property type="entry name" value="ThiF/MoeB/HesA"/>
</dbReference>
<dbReference type="AlphaFoldDB" id="A0A4P9VPN5"/>
<dbReference type="GO" id="GO:0008641">
    <property type="term" value="F:ubiquitin-like modifier activating enzyme activity"/>
    <property type="evidence" value="ECO:0007669"/>
    <property type="project" value="InterPro"/>
</dbReference>
<evidence type="ECO:0000313" key="3">
    <source>
        <dbReference type="Proteomes" id="UP000257039"/>
    </source>
</evidence>
<dbReference type="GO" id="GO:0016779">
    <property type="term" value="F:nucleotidyltransferase activity"/>
    <property type="evidence" value="ECO:0007669"/>
    <property type="project" value="UniProtKB-KW"/>
</dbReference>